<dbReference type="GO" id="GO:0015086">
    <property type="term" value="F:cadmium ion transmembrane transporter activity"/>
    <property type="evidence" value="ECO:0007669"/>
    <property type="project" value="TreeGrafter"/>
</dbReference>
<evidence type="ECO:0000256" key="4">
    <source>
        <dbReference type="ARBA" id="ARBA00022847"/>
    </source>
</evidence>
<dbReference type="GO" id="GO:0034755">
    <property type="term" value="P:iron ion transmembrane transport"/>
    <property type="evidence" value="ECO:0007669"/>
    <property type="project" value="TreeGrafter"/>
</dbReference>
<feature type="transmembrane region" description="Helical" evidence="7">
    <location>
        <begin position="363"/>
        <end position="385"/>
    </location>
</feature>
<protein>
    <submittedName>
        <fullName evidence="8">Natural resistance-associated macrophage protein</fullName>
    </submittedName>
</protein>
<evidence type="ECO:0000256" key="6">
    <source>
        <dbReference type="ARBA" id="ARBA00023136"/>
    </source>
</evidence>
<dbReference type="PATRIC" id="fig|1229205.11.peg.6097"/>
<accession>K0E1D5</accession>
<comment type="subcellular location">
    <subcellularLocation>
        <location evidence="1">Membrane</location>
        <topology evidence="1">Multi-pass membrane protein</topology>
    </subcellularLocation>
</comment>
<dbReference type="PANTHER" id="PTHR11706">
    <property type="entry name" value="SOLUTE CARRIER PROTEIN FAMILY 11 MEMBER"/>
    <property type="match status" value="1"/>
</dbReference>
<dbReference type="InterPro" id="IPR001046">
    <property type="entry name" value="NRAMP_fam"/>
</dbReference>
<proteinExistence type="predicted"/>
<feature type="transmembrane region" description="Helical" evidence="7">
    <location>
        <begin position="338"/>
        <end position="357"/>
    </location>
</feature>
<feature type="transmembrane region" description="Helical" evidence="7">
    <location>
        <begin position="242"/>
        <end position="267"/>
    </location>
</feature>
<dbReference type="Proteomes" id="UP000010105">
    <property type="component" value="Chromosome 2"/>
</dbReference>
<evidence type="ECO:0000256" key="2">
    <source>
        <dbReference type="ARBA" id="ARBA00022448"/>
    </source>
</evidence>
<keyword evidence="4" id="KW-0769">Symport</keyword>
<dbReference type="HOGENOM" id="CLU_020088_6_3_4"/>
<evidence type="ECO:0000256" key="3">
    <source>
        <dbReference type="ARBA" id="ARBA00022692"/>
    </source>
</evidence>
<dbReference type="PANTHER" id="PTHR11706:SF33">
    <property type="entry name" value="NATURAL RESISTANCE-ASSOCIATED MACROPHAGE PROTEIN 2"/>
    <property type="match status" value="1"/>
</dbReference>
<evidence type="ECO:0000256" key="7">
    <source>
        <dbReference type="SAM" id="Phobius"/>
    </source>
</evidence>
<evidence type="ECO:0000256" key="1">
    <source>
        <dbReference type="ARBA" id="ARBA00004141"/>
    </source>
</evidence>
<dbReference type="GO" id="GO:0005384">
    <property type="term" value="F:manganese ion transmembrane transporter activity"/>
    <property type="evidence" value="ECO:0007669"/>
    <property type="project" value="TreeGrafter"/>
</dbReference>
<dbReference type="GO" id="GO:0005886">
    <property type="term" value="C:plasma membrane"/>
    <property type="evidence" value="ECO:0007669"/>
    <property type="project" value="TreeGrafter"/>
</dbReference>
<feature type="transmembrane region" description="Helical" evidence="7">
    <location>
        <begin position="96"/>
        <end position="116"/>
    </location>
</feature>
<name>K0E1D5_9BURK</name>
<dbReference type="Pfam" id="PF01566">
    <property type="entry name" value="Nramp"/>
    <property type="match status" value="1"/>
</dbReference>
<feature type="transmembrane region" description="Helical" evidence="7">
    <location>
        <begin position="136"/>
        <end position="155"/>
    </location>
</feature>
<feature type="transmembrane region" description="Helical" evidence="7">
    <location>
        <begin position="397"/>
        <end position="421"/>
    </location>
</feature>
<dbReference type="AlphaFoldDB" id="K0E1D5"/>
<sequence>MASASGNNECFRTSEFLPSRVMKKLLEICLGVATGVGGFLEMGSLSTAVQGGAAFRFQLGWPILVGTLCLVFLTEMAGRFAAVSGHTIADGIRDRFGVKFFLLPLIAVVVVNALVLSAEIGGVSVALEMATGLKHAWWAFPVALLAWFVLWRSTFGVIEKGASLLGLVTLSFVAAAIVLKPDWQQVARGLVPSMPHHDPANYWFTVVSILGASITPSLYLFYSSGAVEDHWDRGYLGANRAIAGLGMAFGGGISLAVLIAAAVVFPAHGITRVDDYRQLPLTLVAVFGFWGFVLFVASLAFACFGATLEIALEQAYFIAQGFGWNWGKNRKPREEPGFSLVYTCALAISAVPIAAGVDPLKLTVFSMALSAISLPLTVVPFLVLMNDESYMGRHGNGAFSNVVVTAIVALSFVLAIVSLPLQIAGGT</sequence>
<dbReference type="eggNOG" id="COG1914">
    <property type="taxonomic scope" value="Bacteria"/>
</dbReference>
<dbReference type="EMBL" id="CP003864">
    <property type="protein sequence ID" value="AFT89504.1"/>
    <property type="molecule type" value="Genomic_DNA"/>
</dbReference>
<reference evidence="8 9" key="1">
    <citation type="journal article" date="2012" name="J. Bacteriol.">
        <title>Complete Genome Sequence of Burkholderia phenoliruptrix BR3459a (CLA1), a Heat-Tolerant, Nitrogen-Fixing Symbiont of Mimosa flocculosa.</title>
        <authorList>
            <person name="de Oliveira Cunha C."/>
            <person name="Goda Zuleta L.F."/>
            <person name="Paula de Almeida L.G."/>
            <person name="Prioli Ciapina L."/>
            <person name="Lustrino Borges W."/>
            <person name="Pitard R.M."/>
            <person name="Baldani J.I."/>
            <person name="Straliotto R."/>
            <person name="de Faria S.M."/>
            <person name="Hungria M."/>
            <person name="Sousa Cavada B."/>
            <person name="Mercante F.M."/>
            <person name="Ribeiro de Vasconcelos A.T."/>
        </authorList>
    </citation>
    <scope>NUCLEOTIDE SEQUENCE [LARGE SCALE GENOMIC DNA]</scope>
    <source>
        <strain evidence="8 9">BR3459a</strain>
    </source>
</reference>
<keyword evidence="6 7" id="KW-0472">Membrane</keyword>
<evidence type="ECO:0000313" key="8">
    <source>
        <dbReference type="EMBL" id="AFT89504.1"/>
    </source>
</evidence>
<keyword evidence="3 7" id="KW-0812">Transmembrane</keyword>
<feature type="transmembrane region" description="Helical" evidence="7">
    <location>
        <begin position="60"/>
        <end position="84"/>
    </location>
</feature>
<evidence type="ECO:0000313" key="9">
    <source>
        <dbReference type="Proteomes" id="UP000010105"/>
    </source>
</evidence>
<dbReference type="STRING" id="1229205.BUPH_05585"/>
<evidence type="ECO:0000256" key="5">
    <source>
        <dbReference type="ARBA" id="ARBA00022989"/>
    </source>
</evidence>
<keyword evidence="2" id="KW-0813">Transport</keyword>
<feature type="transmembrane region" description="Helical" evidence="7">
    <location>
        <begin position="21"/>
        <end position="40"/>
    </location>
</feature>
<gene>
    <name evidence="8" type="ORF">BUPH_05585</name>
</gene>
<feature type="transmembrane region" description="Helical" evidence="7">
    <location>
        <begin position="162"/>
        <end position="180"/>
    </location>
</feature>
<organism evidence="8 9">
    <name type="scientific">Paraburkholderia phenoliruptrix BR3459a</name>
    <dbReference type="NCBI Taxonomy" id="1229205"/>
    <lineage>
        <taxon>Bacteria</taxon>
        <taxon>Pseudomonadati</taxon>
        <taxon>Pseudomonadota</taxon>
        <taxon>Betaproteobacteria</taxon>
        <taxon>Burkholderiales</taxon>
        <taxon>Burkholderiaceae</taxon>
        <taxon>Paraburkholderia</taxon>
    </lineage>
</organism>
<dbReference type="GO" id="GO:0015293">
    <property type="term" value="F:symporter activity"/>
    <property type="evidence" value="ECO:0007669"/>
    <property type="project" value="UniProtKB-KW"/>
</dbReference>
<dbReference type="KEGG" id="bpx:BUPH_05585"/>
<feature type="transmembrane region" description="Helical" evidence="7">
    <location>
        <begin position="279"/>
        <end position="304"/>
    </location>
</feature>
<keyword evidence="5 7" id="KW-1133">Transmembrane helix</keyword>
<feature type="transmembrane region" description="Helical" evidence="7">
    <location>
        <begin position="200"/>
        <end position="222"/>
    </location>
</feature>